<evidence type="ECO:0000256" key="5">
    <source>
        <dbReference type="ARBA" id="ARBA00023211"/>
    </source>
</evidence>
<evidence type="ECO:0000256" key="4">
    <source>
        <dbReference type="ARBA" id="ARBA00023136"/>
    </source>
</evidence>
<keyword evidence="5" id="KW-0464">Manganese</keyword>
<feature type="domain" description="Calcineurin-like phosphoesterase" evidence="7">
    <location>
        <begin position="49"/>
        <end position="191"/>
    </location>
</feature>
<feature type="signal peptide" evidence="6">
    <location>
        <begin position="1"/>
        <end position="20"/>
    </location>
</feature>
<dbReference type="RefSeq" id="WP_349929898.1">
    <property type="nucleotide sequence ID" value="NZ_CP157982.1"/>
</dbReference>
<accession>A0AAU7T2C5</accession>
<proteinExistence type="predicted"/>
<keyword evidence="8" id="KW-0614">Plasmid</keyword>
<evidence type="ECO:0000256" key="1">
    <source>
        <dbReference type="ARBA" id="ARBA00022475"/>
    </source>
</evidence>
<dbReference type="InterPro" id="IPR043461">
    <property type="entry name" value="LpxH-like"/>
</dbReference>
<keyword evidence="6" id="KW-0732">Signal</keyword>
<evidence type="ECO:0000259" key="7">
    <source>
        <dbReference type="Pfam" id="PF00149"/>
    </source>
</evidence>
<organism evidence="8">
    <name type="scientific">Acinetobacter sp. A1-4-2</name>
    <dbReference type="NCBI Taxonomy" id="3156489"/>
    <lineage>
        <taxon>Bacteria</taxon>
        <taxon>Pseudomonadati</taxon>
        <taxon>Pseudomonadota</taxon>
        <taxon>Gammaproteobacteria</taxon>
        <taxon>Moraxellales</taxon>
        <taxon>Moraxellaceae</taxon>
        <taxon>Acinetobacter</taxon>
    </lineage>
</organism>
<protein>
    <submittedName>
        <fullName evidence="8">Metallophosphoesterase</fullName>
    </submittedName>
</protein>
<evidence type="ECO:0000256" key="2">
    <source>
        <dbReference type="ARBA" id="ARBA00022519"/>
    </source>
</evidence>
<evidence type="ECO:0000313" key="8">
    <source>
        <dbReference type="EMBL" id="XBU17286.1"/>
    </source>
</evidence>
<dbReference type="InterPro" id="IPR004843">
    <property type="entry name" value="Calcineurin-like_PHP"/>
</dbReference>
<keyword evidence="2" id="KW-0997">Cell inner membrane</keyword>
<dbReference type="GO" id="GO:0016020">
    <property type="term" value="C:membrane"/>
    <property type="evidence" value="ECO:0007669"/>
    <property type="project" value="GOC"/>
</dbReference>
<evidence type="ECO:0000256" key="3">
    <source>
        <dbReference type="ARBA" id="ARBA00022723"/>
    </source>
</evidence>
<keyword evidence="4" id="KW-0472">Membrane</keyword>
<dbReference type="SUPFAM" id="SSF56300">
    <property type="entry name" value="Metallo-dependent phosphatases"/>
    <property type="match status" value="1"/>
</dbReference>
<feature type="chain" id="PRO_5043694799" evidence="6">
    <location>
        <begin position="21"/>
        <end position="437"/>
    </location>
</feature>
<dbReference type="InterPro" id="IPR029052">
    <property type="entry name" value="Metallo-depent_PP-like"/>
</dbReference>
<dbReference type="AlphaFoldDB" id="A0AAU7T2C5"/>
<dbReference type="EMBL" id="CP157982">
    <property type="protein sequence ID" value="XBU17286.1"/>
    <property type="molecule type" value="Genomic_DNA"/>
</dbReference>
<dbReference type="GO" id="GO:0046872">
    <property type="term" value="F:metal ion binding"/>
    <property type="evidence" value="ECO:0007669"/>
    <property type="project" value="UniProtKB-KW"/>
</dbReference>
<sequence>MKKRIVTLLLLQMALPFALSGCNTDNNAPEATSTPAVKGLWTPSASINKIVVLSDIHLGVDDRYSETVENRDLLLDFLVKLENTSDVREVVLNGDFLDDWYLPLTYATYSDPGKFYREVIKNNQEVIDALNSLMKKGIKLVYIPGNHDMLLKSAVLDEALPGILQQRDAEGLGVYITGDRQEISIEHGHRYDVFSAPDSISNQEFCQNGESSILPPGYFYARVAASWVLQGKPPIKKDYPEITTSPDPIDNPDQYGAYLYYKVLSSEFTRITPIERFEDKVVDLNIACLHGRYSIQDFYPVQQLDGTISAPLLFKNFQRTWDERQTINQVAVKTSFVQAVAGTLSPDYYFNQAKVQYLENPEKSIDIVVFGHTHSPEIRTIESKQYVNDGTWVDHNNVYPDAARTFAVITTGTVSNAALYDYMPDGTIIDISNKVSK</sequence>
<keyword evidence="1" id="KW-1003">Cell membrane</keyword>
<dbReference type="GO" id="GO:0009245">
    <property type="term" value="P:lipid A biosynthetic process"/>
    <property type="evidence" value="ECO:0007669"/>
    <property type="project" value="TreeGrafter"/>
</dbReference>
<reference evidence="8" key="1">
    <citation type="submission" date="2024-06" db="EMBL/GenBank/DDBJ databases">
        <authorList>
            <person name="Song Z."/>
        </authorList>
    </citation>
    <scope>NUCLEOTIDE SEQUENCE</scope>
    <source>
        <strain evidence="8">A1-4-2</strain>
        <plasmid evidence="8">unnamed1</plasmid>
    </source>
</reference>
<name>A0AAU7T2C5_9GAMM</name>
<dbReference type="GO" id="GO:0008758">
    <property type="term" value="F:UDP-2,3-diacylglucosamine hydrolase activity"/>
    <property type="evidence" value="ECO:0007669"/>
    <property type="project" value="TreeGrafter"/>
</dbReference>
<geneLocation type="plasmid" evidence="8">
    <name>unnamed1</name>
</geneLocation>
<dbReference type="Pfam" id="PF00149">
    <property type="entry name" value="Metallophos"/>
    <property type="match status" value="1"/>
</dbReference>
<gene>
    <name evidence="8" type="ORF">ABJ384_15080</name>
</gene>
<dbReference type="PANTHER" id="PTHR34990:SF2">
    <property type="entry name" value="BLL8164 PROTEIN"/>
    <property type="match status" value="1"/>
</dbReference>
<dbReference type="PROSITE" id="PS51257">
    <property type="entry name" value="PROKAR_LIPOPROTEIN"/>
    <property type="match status" value="1"/>
</dbReference>
<dbReference type="PANTHER" id="PTHR34990">
    <property type="entry name" value="UDP-2,3-DIACYLGLUCOSAMINE HYDROLASE-RELATED"/>
    <property type="match status" value="1"/>
</dbReference>
<evidence type="ECO:0000256" key="6">
    <source>
        <dbReference type="SAM" id="SignalP"/>
    </source>
</evidence>
<keyword evidence="3" id="KW-0479">Metal-binding</keyword>
<dbReference type="Gene3D" id="3.60.21.10">
    <property type="match status" value="2"/>
</dbReference>